<evidence type="ECO:0000256" key="1">
    <source>
        <dbReference type="SAM" id="MobiDB-lite"/>
    </source>
</evidence>
<proteinExistence type="predicted"/>
<dbReference type="PANTHER" id="PTHR33164:SF99">
    <property type="entry name" value="MARR FAMILY REGULATORY PROTEIN"/>
    <property type="match status" value="1"/>
</dbReference>
<organism evidence="3 4">
    <name type="scientific">Streptomyces aurantiacus</name>
    <dbReference type="NCBI Taxonomy" id="47760"/>
    <lineage>
        <taxon>Bacteria</taxon>
        <taxon>Bacillati</taxon>
        <taxon>Actinomycetota</taxon>
        <taxon>Actinomycetes</taxon>
        <taxon>Kitasatosporales</taxon>
        <taxon>Streptomycetaceae</taxon>
        <taxon>Streptomyces</taxon>
        <taxon>Streptomyces aurantiacus group</taxon>
    </lineage>
</organism>
<dbReference type="InterPro" id="IPR039422">
    <property type="entry name" value="MarR/SlyA-like"/>
</dbReference>
<dbReference type="PANTHER" id="PTHR33164">
    <property type="entry name" value="TRANSCRIPTIONAL REGULATOR, MARR FAMILY"/>
    <property type="match status" value="1"/>
</dbReference>
<gene>
    <name evidence="3" type="ORF">GCM10017557_58860</name>
</gene>
<name>A0A7G1PBB4_9ACTN</name>
<dbReference type="GO" id="GO:0006950">
    <property type="term" value="P:response to stress"/>
    <property type="evidence" value="ECO:0007669"/>
    <property type="project" value="TreeGrafter"/>
</dbReference>
<evidence type="ECO:0000313" key="3">
    <source>
        <dbReference type="EMBL" id="BCL31027.1"/>
    </source>
</evidence>
<feature type="domain" description="HTH marR-type" evidence="2">
    <location>
        <begin position="6"/>
        <end position="141"/>
    </location>
</feature>
<dbReference type="Gene3D" id="1.10.10.10">
    <property type="entry name" value="Winged helix-like DNA-binding domain superfamily/Winged helix DNA-binding domain"/>
    <property type="match status" value="1"/>
</dbReference>
<accession>A0A7G1PBB4</accession>
<dbReference type="EMBL" id="AP023440">
    <property type="protein sequence ID" value="BCL31027.1"/>
    <property type="molecule type" value="Genomic_DNA"/>
</dbReference>
<dbReference type="AlphaFoldDB" id="A0A7G1PBB4"/>
<dbReference type="InterPro" id="IPR036388">
    <property type="entry name" value="WH-like_DNA-bd_sf"/>
</dbReference>
<dbReference type="Proteomes" id="UP000516444">
    <property type="component" value="Chromosome"/>
</dbReference>
<keyword evidence="4" id="KW-1185">Reference proteome</keyword>
<protein>
    <recommendedName>
        <fullName evidence="2">HTH marR-type domain-containing protein</fullName>
    </recommendedName>
</protein>
<dbReference type="InterPro" id="IPR000835">
    <property type="entry name" value="HTH_MarR-typ"/>
</dbReference>
<feature type="region of interest" description="Disordered" evidence="1">
    <location>
        <begin position="140"/>
        <end position="164"/>
    </location>
</feature>
<evidence type="ECO:0000259" key="2">
    <source>
        <dbReference type="PROSITE" id="PS50995"/>
    </source>
</evidence>
<dbReference type="KEGG" id="sgm:GCM10017557_58860"/>
<dbReference type="PROSITE" id="PS50995">
    <property type="entry name" value="HTH_MARR_2"/>
    <property type="match status" value="1"/>
</dbReference>
<dbReference type="SUPFAM" id="SSF46785">
    <property type="entry name" value="Winged helix' DNA-binding domain"/>
    <property type="match status" value="1"/>
</dbReference>
<dbReference type="InterPro" id="IPR036390">
    <property type="entry name" value="WH_DNA-bd_sf"/>
</dbReference>
<evidence type="ECO:0000313" key="4">
    <source>
        <dbReference type="Proteomes" id="UP000516444"/>
    </source>
</evidence>
<reference evidence="3 4" key="1">
    <citation type="journal article" date="2014" name="Int. J. Syst. Evol. Microbiol.">
        <title>Complete genome sequence of Corynebacterium casei LMG S-19264T (=DSM 44701T), isolated from a smear-ripened cheese.</title>
        <authorList>
            <consortium name="US DOE Joint Genome Institute (JGI-PGF)"/>
            <person name="Walter F."/>
            <person name="Albersmeier A."/>
            <person name="Kalinowski J."/>
            <person name="Ruckert C."/>
        </authorList>
    </citation>
    <scope>NUCLEOTIDE SEQUENCE [LARGE SCALE GENOMIC DNA]</scope>
    <source>
        <strain evidence="3 4">JCM 4677</strain>
    </source>
</reference>
<sequence>MPDMDGESLTYQLLRLVHAMDDATNTGIQDVMAELGLTHALADALWQLDPTAPAPSMRQMAARLHCDPSTVTFLADRLEQLSYVHRAPAPGDRRTKALHLTEQGHLARRQLVDAAMKHTPIAQLTVTEQRRLHGLLTKAMTDGRKVTSPHEVLNAPPENPEQSA</sequence>
<dbReference type="Pfam" id="PF01047">
    <property type="entry name" value="MarR"/>
    <property type="match status" value="1"/>
</dbReference>
<dbReference type="GO" id="GO:0003700">
    <property type="term" value="F:DNA-binding transcription factor activity"/>
    <property type="evidence" value="ECO:0007669"/>
    <property type="project" value="InterPro"/>
</dbReference>
<dbReference type="SMART" id="SM00347">
    <property type="entry name" value="HTH_MARR"/>
    <property type="match status" value="1"/>
</dbReference>